<reference evidence="1 2" key="1">
    <citation type="submission" date="2018-07" db="EMBL/GenBank/DDBJ databases">
        <title>Genomic Encyclopedia of Type Strains, Phase IV (KMG-IV): sequencing the most valuable type-strain genomes for metagenomic binning, comparative biology and taxonomic classification.</title>
        <authorList>
            <person name="Goeker M."/>
        </authorList>
    </citation>
    <scope>NUCLEOTIDE SEQUENCE [LARGE SCALE GENOMIC DNA]</scope>
    <source>
        <strain evidence="1 2">DSM 100911</strain>
    </source>
</reference>
<sequence length="81" mass="9522">MVIRRNLSRAVGCCYVGGDSAAKIIEVESRRIGDCVFWCAYKRRCDKYEQWVLTYECMHWNFALVSQSYRVKPHEQLVLVS</sequence>
<comment type="caution">
    <text evidence="1">The sequence shown here is derived from an EMBL/GenBank/DDBJ whole genome shotgun (WGS) entry which is preliminary data.</text>
</comment>
<gene>
    <name evidence="1" type="ORF">DFR45_1021</name>
</gene>
<accession>A0A369AN57</accession>
<protein>
    <submittedName>
        <fullName evidence="1">Uncharacterized protein</fullName>
    </submittedName>
</protein>
<evidence type="ECO:0000313" key="2">
    <source>
        <dbReference type="Proteomes" id="UP000252174"/>
    </source>
</evidence>
<organism evidence="1 2">
    <name type="scientific">Extensimonas vulgaris</name>
    <dbReference type="NCBI Taxonomy" id="1031594"/>
    <lineage>
        <taxon>Bacteria</taxon>
        <taxon>Pseudomonadati</taxon>
        <taxon>Pseudomonadota</taxon>
        <taxon>Betaproteobacteria</taxon>
        <taxon>Burkholderiales</taxon>
        <taxon>Comamonadaceae</taxon>
        <taxon>Extensimonas</taxon>
    </lineage>
</organism>
<dbReference type="AlphaFoldDB" id="A0A369AN57"/>
<proteinExistence type="predicted"/>
<feature type="non-terminal residue" evidence="1">
    <location>
        <position position="81"/>
    </location>
</feature>
<dbReference type="Proteomes" id="UP000252174">
    <property type="component" value="Unassembled WGS sequence"/>
</dbReference>
<name>A0A369AN57_9BURK</name>
<evidence type="ECO:0000313" key="1">
    <source>
        <dbReference type="EMBL" id="RCX10601.1"/>
    </source>
</evidence>
<dbReference type="EMBL" id="QPJU01000002">
    <property type="protein sequence ID" value="RCX10601.1"/>
    <property type="molecule type" value="Genomic_DNA"/>
</dbReference>
<keyword evidence="2" id="KW-1185">Reference proteome</keyword>